<dbReference type="InterPro" id="IPR037239">
    <property type="entry name" value="OSBP_sf"/>
</dbReference>
<dbReference type="Proteomes" id="UP001153365">
    <property type="component" value="Unassembled WGS sequence"/>
</dbReference>
<reference evidence="3" key="1">
    <citation type="submission" date="2022-06" db="EMBL/GenBank/DDBJ databases">
        <authorList>
            <consortium name="SYNGENTA / RWTH Aachen University"/>
        </authorList>
    </citation>
    <scope>NUCLEOTIDE SEQUENCE</scope>
</reference>
<dbReference type="SUPFAM" id="SSF144000">
    <property type="entry name" value="Oxysterol-binding protein-like"/>
    <property type="match status" value="1"/>
</dbReference>
<dbReference type="GO" id="GO:0030011">
    <property type="term" value="P:maintenance of cell polarity"/>
    <property type="evidence" value="ECO:0007669"/>
    <property type="project" value="TreeGrafter"/>
</dbReference>
<name>A0AAV0AHA6_PHAPC</name>
<dbReference type="Pfam" id="PF01237">
    <property type="entry name" value="Oxysterol_BP"/>
    <property type="match status" value="1"/>
</dbReference>
<accession>A0AAV0AHA6</accession>
<evidence type="ECO:0000256" key="1">
    <source>
        <dbReference type="ARBA" id="ARBA00008842"/>
    </source>
</evidence>
<dbReference type="GO" id="GO:0006887">
    <property type="term" value="P:exocytosis"/>
    <property type="evidence" value="ECO:0007669"/>
    <property type="project" value="TreeGrafter"/>
</dbReference>
<keyword evidence="4" id="KW-1185">Reference proteome</keyword>
<dbReference type="GO" id="GO:0032934">
    <property type="term" value="F:sterol binding"/>
    <property type="evidence" value="ECO:0007669"/>
    <property type="project" value="TreeGrafter"/>
</dbReference>
<sequence>MVFYTELRYSGECDAKNKFTGKSFEIRPTGITHLLLYLPKTFESVKNYPKAPFTISDRVEEHYTWKKVTTVITSLILGSPAINHYGGNLAWELADKWTTQLIARRAGSAKGELAPSQLVLNNQSNLSTWTGLISNKSTSSNHHLRKYLRLWNNKEQLGNILFNLTNFAIHLNNINNKLKVWLQPTDCRLRPNQHAFERGAWEKANKLKGALEDYQRLTRQKRETGELPKHQPRWFKIVDYEDVGEKTRDVIRVGDEGSKRSGKGKKKEKEELVKFDEVEEGSIREV</sequence>
<dbReference type="GO" id="GO:0005635">
    <property type="term" value="C:nuclear envelope"/>
    <property type="evidence" value="ECO:0007669"/>
    <property type="project" value="TreeGrafter"/>
</dbReference>
<keyword evidence="2" id="KW-0597">Phosphoprotein</keyword>
<dbReference type="PANTHER" id="PTHR10972:SF205">
    <property type="entry name" value="OXYSTEROL-BINDING PROTEIN 1"/>
    <property type="match status" value="1"/>
</dbReference>
<evidence type="ECO:0000313" key="4">
    <source>
        <dbReference type="Proteomes" id="UP001153365"/>
    </source>
</evidence>
<evidence type="ECO:0000313" key="3">
    <source>
        <dbReference type="EMBL" id="CAH7666698.1"/>
    </source>
</evidence>
<dbReference type="GO" id="GO:0006897">
    <property type="term" value="P:endocytosis"/>
    <property type="evidence" value="ECO:0007669"/>
    <property type="project" value="TreeGrafter"/>
</dbReference>
<dbReference type="AlphaFoldDB" id="A0AAV0AHA6"/>
<dbReference type="GO" id="GO:0034727">
    <property type="term" value="P:piecemeal microautophagy of the nucleus"/>
    <property type="evidence" value="ECO:0007669"/>
    <property type="project" value="TreeGrafter"/>
</dbReference>
<proteinExistence type="inferred from homology"/>
<dbReference type="GO" id="GO:0005886">
    <property type="term" value="C:plasma membrane"/>
    <property type="evidence" value="ECO:0007669"/>
    <property type="project" value="TreeGrafter"/>
</dbReference>
<dbReference type="GO" id="GO:0097038">
    <property type="term" value="C:perinuclear endoplasmic reticulum"/>
    <property type="evidence" value="ECO:0007669"/>
    <property type="project" value="TreeGrafter"/>
</dbReference>
<comment type="similarity">
    <text evidence="1">Belongs to the OSBP family.</text>
</comment>
<gene>
    <name evidence="3" type="ORF">PPACK8108_LOCUS1049</name>
</gene>
<protein>
    <submittedName>
        <fullName evidence="3">Oxysterol-binding protein</fullName>
    </submittedName>
</protein>
<dbReference type="GO" id="GO:0005829">
    <property type="term" value="C:cytosol"/>
    <property type="evidence" value="ECO:0007669"/>
    <property type="project" value="TreeGrafter"/>
</dbReference>
<dbReference type="Gene3D" id="3.30.70.3490">
    <property type="match status" value="1"/>
</dbReference>
<organism evidence="3 4">
    <name type="scientific">Phakopsora pachyrhizi</name>
    <name type="common">Asian soybean rust disease fungus</name>
    <dbReference type="NCBI Taxonomy" id="170000"/>
    <lineage>
        <taxon>Eukaryota</taxon>
        <taxon>Fungi</taxon>
        <taxon>Dikarya</taxon>
        <taxon>Basidiomycota</taxon>
        <taxon>Pucciniomycotina</taxon>
        <taxon>Pucciniomycetes</taxon>
        <taxon>Pucciniales</taxon>
        <taxon>Phakopsoraceae</taxon>
        <taxon>Phakopsora</taxon>
    </lineage>
</organism>
<dbReference type="FunFam" id="3.30.70.3490:FF:000033">
    <property type="match status" value="1"/>
</dbReference>
<dbReference type="Gene3D" id="2.40.160.120">
    <property type="match status" value="1"/>
</dbReference>
<comment type="caution">
    <text evidence="3">The sequence shown here is derived from an EMBL/GenBank/DDBJ whole genome shotgun (WGS) entry which is preliminary data.</text>
</comment>
<dbReference type="InterPro" id="IPR000648">
    <property type="entry name" value="Oxysterol-bd"/>
</dbReference>
<dbReference type="EMBL" id="CALTRL010000147">
    <property type="protein sequence ID" value="CAH7666698.1"/>
    <property type="molecule type" value="Genomic_DNA"/>
</dbReference>
<evidence type="ECO:0000256" key="2">
    <source>
        <dbReference type="ARBA" id="ARBA00022553"/>
    </source>
</evidence>
<dbReference type="PANTHER" id="PTHR10972">
    <property type="entry name" value="OXYSTEROL-BINDING PROTEIN-RELATED"/>
    <property type="match status" value="1"/>
</dbReference>